<keyword evidence="2" id="KW-1185">Reference proteome</keyword>
<organism evidence="1 2">
    <name type="scientific">Dunaliella salina</name>
    <name type="common">Green alga</name>
    <name type="synonym">Protococcus salinus</name>
    <dbReference type="NCBI Taxonomy" id="3046"/>
    <lineage>
        <taxon>Eukaryota</taxon>
        <taxon>Viridiplantae</taxon>
        <taxon>Chlorophyta</taxon>
        <taxon>core chlorophytes</taxon>
        <taxon>Chlorophyceae</taxon>
        <taxon>CS clade</taxon>
        <taxon>Chlamydomonadales</taxon>
        <taxon>Dunaliellaceae</taxon>
        <taxon>Dunaliella</taxon>
    </lineage>
</organism>
<evidence type="ECO:0000313" key="1">
    <source>
        <dbReference type="EMBL" id="KAF5841284.1"/>
    </source>
</evidence>
<accession>A0ABQ7H344</accession>
<gene>
    <name evidence="1" type="ORF">DUNSADRAFT_13557</name>
</gene>
<proteinExistence type="predicted"/>
<reference evidence="1" key="1">
    <citation type="submission" date="2017-08" db="EMBL/GenBank/DDBJ databases">
        <authorList>
            <person name="Polle J.E."/>
            <person name="Barry K."/>
            <person name="Cushman J."/>
            <person name="Schmutz J."/>
            <person name="Tran D."/>
            <person name="Hathwaick L.T."/>
            <person name="Yim W.C."/>
            <person name="Jenkins J."/>
            <person name="Mckie-Krisberg Z.M."/>
            <person name="Prochnik S."/>
            <person name="Lindquist E."/>
            <person name="Dockter R.B."/>
            <person name="Adam C."/>
            <person name="Molina H."/>
            <person name="Bunkerborg J."/>
            <person name="Jin E."/>
            <person name="Buchheim M."/>
            <person name="Magnuson J."/>
        </authorList>
    </citation>
    <scope>NUCLEOTIDE SEQUENCE</scope>
    <source>
        <strain evidence="1">CCAP 19/18</strain>
    </source>
</reference>
<protein>
    <submittedName>
        <fullName evidence="1">Uncharacterized protein</fullName>
    </submittedName>
</protein>
<evidence type="ECO:0000313" key="2">
    <source>
        <dbReference type="Proteomes" id="UP000815325"/>
    </source>
</evidence>
<dbReference type="EMBL" id="MU069489">
    <property type="protein sequence ID" value="KAF5841284.1"/>
    <property type="molecule type" value="Genomic_DNA"/>
</dbReference>
<sequence length="224" mass="23580">MPKRTSAPYALQAAGAAAVPTASAQPRPKHPDAAAEYEYSRLVSEFTKDLKQAGIESTQLQHVLKSMDDIWVESFSLNQESVAEDTGKCLGLLATMLGQPDDSNEMQVLAGSAGRCSLAALAGARWQVLAGRCSLAALAALTGARWQVLAGRYSLAALAALTGARWQVLAGMCSLAALAGACWQVLAGRCSLAGACWQRWQVLAGSAGRCSLAGTRWQRWNSSP</sequence>
<comment type="caution">
    <text evidence="1">The sequence shown here is derived from an EMBL/GenBank/DDBJ whole genome shotgun (WGS) entry which is preliminary data.</text>
</comment>
<dbReference type="Proteomes" id="UP000815325">
    <property type="component" value="Unassembled WGS sequence"/>
</dbReference>
<name>A0ABQ7H344_DUNSA</name>